<dbReference type="RefSeq" id="WP_352561634.1">
    <property type="nucleotide sequence ID" value="NZ_JAMYQB010000027.1"/>
</dbReference>
<comment type="caution">
    <text evidence="3">The sequence shown here is derived from an EMBL/GenBank/DDBJ whole genome shotgun (WGS) entry which is preliminary data.</text>
</comment>
<reference evidence="3 4" key="1">
    <citation type="journal article" date="2024" name="Proc. Natl. Acad. Sci. U.S.A.">
        <title>The evolutionary genomics of adaptation to stress in wild rhizobium bacteria.</title>
        <authorList>
            <person name="Kehlet-Delgado H."/>
            <person name="Montoya A.P."/>
            <person name="Jensen K.T."/>
            <person name="Wendlandt C.E."/>
            <person name="Dexheimer C."/>
            <person name="Roberts M."/>
            <person name="Torres Martinez L."/>
            <person name="Friesen M.L."/>
            <person name="Griffitts J.S."/>
            <person name="Porter S.S."/>
        </authorList>
    </citation>
    <scope>NUCLEOTIDE SEQUENCE [LARGE SCALE GENOMIC DNA]</scope>
    <source>
        <strain evidence="3 4">M0641</strain>
    </source>
</reference>
<dbReference type="Proteomes" id="UP001433071">
    <property type="component" value="Unassembled WGS sequence"/>
</dbReference>
<sequence length="80" mass="8942">QFVHFYDVEAVLHKLHIDIDPPLVVQSALELFITIALATLSWHFFERPFLRLGARLTAREGAEASSATAALSPGRQRATR</sequence>
<organism evidence="3 4">
    <name type="scientific">Mesorhizobium caraganae</name>
    <dbReference type="NCBI Taxonomy" id="483206"/>
    <lineage>
        <taxon>Bacteria</taxon>
        <taxon>Pseudomonadati</taxon>
        <taxon>Pseudomonadota</taxon>
        <taxon>Alphaproteobacteria</taxon>
        <taxon>Hyphomicrobiales</taxon>
        <taxon>Phyllobacteriaceae</taxon>
        <taxon>Mesorhizobium</taxon>
    </lineage>
</organism>
<keyword evidence="2" id="KW-1133">Transmembrane helix</keyword>
<feature type="non-terminal residue" evidence="3">
    <location>
        <position position="1"/>
    </location>
</feature>
<feature type="transmembrane region" description="Helical" evidence="2">
    <location>
        <begin position="23"/>
        <end position="45"/>
    </location>
</feature>
<evidence type="ECO:0000313" key="4">
    <source>
        <dbReference type="Proteomes" id="UP001433071"/>
    </source>
</evidence>
<evidence type="ECO:0000256" key="2">
    <source>
        <dbReference type="SAM" id="Phobius"/>
    </source>
</evidence>
<keyword evidence="2" id="KW-0812">Transmembrane</keyword>
<protein>
    <recommendedName>
        <fullName evidence="5">Acyltransferase</fullName>
    </recommendedName>
</protein>
<evidence type="ECO:0000256" key="1">
    <source>
        <dbReference type="SAM" id="MobiDB-lite"/>
    </source>
</evidence>
<gene>
    <name evidence="3" type="ORF">NKI36_26765</name>
</gene>
<name>A0ABV1Z6V8_9HYPH</name>
<keyword evidence="4" id="KW-1185">Reference proteome</keyword>
<accession>A0ABV1Z6V8</accession>
<dbReference type="EMBL" id="JAMYQB010000027">
    <property type="protein sequence ID" value="MER9407639.1"/>
    <property type="molecule type" value="Genomic_DNA"/>
</dbReference>
<evidence type="ECO:0008006" key="5">
    <source>
        <dbReference type="Google" id="ProtNLM"/>
    </source>
</evidence>
<evidence type="ECO:0000313" key="3">
    <source>
        <dbReference type="EMBL" id="MER9407639.1"/>
    </source>
</evidence>
<proteinExistence type="predicted"/>
<keyword evidence="2" id="KW-0472">Membrane</keyword>
<feature type="region of interest" description="Disordered" evidence="1">
    <location>
        <begin position="61"/>
        <end position="80"/>
    </location>
</feature>